<keyword evidence="2" id="KW-1185">Reference proteome</keyword>
<gene>
    <name evidence="1" type="ORF">HP552_21075</name>
</gene>
<name>A0A7Y6EWF1_9BACL</name>
<proteinExistence type="predicted"/>
<dbReference type="AlphaFoldDB" id="A0A7Y6EWF1"/>
<organism evidence="1 2">
    <name type="scientific">Paenibacillus xylanilyticus</name>
    <dbReference type="NCBI Taxonomy" id="248903"/>
    <lineage>
        <taxon>Bacteria</taxon>
        <taxon>Bacillati</taxon>
        <taxon>Bacillota</taxon>
        <taxon>Bacilli</taxon>
        <taxon>Bacillales</taxon>
        <taxon>Paenibacillaceae</taxon>
        <taxon>Paenibacillus</taxon>
    </lineage>
</organism>
<sequence>MSMKDIFLAEFKQESWDSSVVSFADRLLQNDPKLVESARQQGIPADISHVLLCEMGECALDWMSKDVPALGDQSPASFLGLAGGGNALRAAIMRMPR</sequence>
<evidence type="ECO:0000313" key="2">
    <source>
        <dbReference type="Proteomes" id="UP000526125"/>
    </source>
</evidence>
<dbReference type="EMBL" id="JABMCB010000192">
    <property type="protein sequence ID" value="NUU77711.1"/>
    <property type="molecule type" value="Genomic_DNA"/>
</dbReference>
<dbReference type="Proteomes" id="UP000526125">
    <property type="component" value="Unassembled WGS sequence"/>
</dbReference>
<reference evidence="1 2" key="1">
    <citation type="submission" date="2020-05" db="EMBL/GenBank/DDBJ databases">
        <title>Genome Sequencing of Type Strains.</title>
        <authorList>
            <person name="Lemaire J.F."/>
            <person name="Inderbitzin P."/>
            <person name="Gregorio O.A."/>
            <person name="Collins S.B."/>
            <person name="Wespe N."/>
            <person name="Knight-Connoni V."/>
        </authorList>
    </citation>
    <scope>NUCLEOTIDE SEQUENCE [LARGE SCALE GENOMIC DNA]</scope>
    <source>
        <strain evidence="1 2">LMG 21957</strain>
    </source>
</reference>
<comment type="caution">
    <text evidence="1">The sequence shown here is derived from an EMBL/GenBank/DDBJ whole genome shotgun (WGS) entry which is preliminary data.</text>
</comment>
<evidence type="ECO:0000313" key="1">
    <source>
        <dbReference type="EMBL" id="NUU77711.1"/>
    </source>
</evidence>
<protein>
    <recommendedName>
        <fullName evidence="3">Antitoxin Xre/MbcA/ParS-like toxin-binding domain-containing protein</fullName>
    </recommendedName>
</protein>
<accession>A0A7Y6EWF1</accession>
<evidence type="ECO:0008006" key="3">
    <source>
        <dbReference type="Google" id="ProtNLM"/>
    </source>
</evidence>
<dbReference type="RefSeq" id="WP_175397351.1">
    <property type="nucleotide sequence ID" value="NZ_JABMCB010000192.1"/>
</dbReference>